<dbReference type="PRINTS" id="PR00081">
    <property type="entry name" value="GDHRDH"/>
</dbReference>
<evidence type="ECO:0000313" key="3">
    <source>
        <dbReference type="Proteomes" id="UP001225356"/>
    </source>
</evidence>
<dbReference type="Proteomes" id="UP001225356">
    <property type="component" value="Unassembled WGS sequence"/>
</dbReference>
<dbReference type="EMBL" id="JAUSQU010000001">
    <property type="protein sequence ID" value="MDP9841751.1"/>
    <property type="molecule type" value="Genomic_DNA"/>
</dbReference>
<sequence length="245" mass="24671">MSKDLAQQTALVTGATAGIGRATALALAARGADIIVHGRDKGRAVDALQQIEALGVRARFEPADLSDPTQVTALAERAGNVDILVNNAGIFHFARTADTAPAIFDAHIAINLRAPYLLVQALAPGMTARGHGAIVNISSGAADTPGFGSGIYGATKAALESLTRVWAAEYGPDDVRVNAVAAGPTRTEGTAAFGDAFESAGQAVALKRVAAPEEIAAAVAFLASPDASYVNGATLSAMGGQPALG</sequence>
<dbReference type="PANTHER" id="PTHR42879:SF2">
    <property type="entry name" value="3-OXOACYL-[ACYL-CARRIER-PROTEIN] REDUCTASE FABG"/>
    <property type="match status" value="1"/>
</dbReference>
<evidence type="ECO:0000313" key="2">
    <source>
        <dbReference type="EMBL" id="MDP9841751.1"/>
    </source>
</evidence>
<dbReference type="RefSeq" id="WP_307555335.1">
    <property type="nucleotide sequence ID" value="NZ_JAUSQU010000001.1"/>
</dbReference>
<dbReference type="InterPro" id="IPR002347">
    <property type="entry name" value="SDR_fam"/>
</dbReference>
<keyword evidence="3" id="KW-1185">Reference proteome</keyword>
<gene>
    <name evidence="2" type="ORF">J2853_000962</name>
</gene>
<dbReference type="Pfam" id="PF13561">
    <property type="entry name" value="adh_short_C2"/>
    <property type="match status" value="1"/>
</dbReference>
<name>A0ABT9Q4T4_9ACTN</name>
<accession>A0ABT9Q4T4</accession>
<proteinExistence type="inferred from homology"/>
<dbReference type="CDD" id="cd05233">
    <property type="entry name" value="SDR_c"/>
    <property type="match status" value="1"/>
</dbReference>
<dbReference type="InterPro" id="IPR036291">
    <property type="entry name" value="NAD(P)-bd_dom_sf"/>
</dbReference>
<dbReference type="Gene3D" id="3.40.50.720">
    <property type="entry name" value="NAD(P)-binding Rossmann-like Domain"/>
    <property type="match status" value="1"/>
</dbReference>
<dbReference type="PRINTS" id="PR00080">
    <property type="entry name" value="SDRFAMILY"/>
</dbReference>
<reference evidence="2 3" key="1">
    <citation type="submission" date="2023-07" db="EMBL/GenBank/DDBJ databases">
        <title>Sequencing the genomes of 1000 actinobacteria strains.</title>
        <authorList>
            <person name="Klenk H.-P."/>
        </authorList>
    </citation>
    <scope>NUCLEOTIDE SEQUENCE [LARGE SCALE GENOMIC DNA]</scope>
    <source>
        <strain evidence="2 3">DSM 46740</strain>
    </source>
</reference>
<evidence type="ECO:0000256" key="1">
    <source>
        <dbReference type="ARBA" id="ARBA00006484"/>
    </source>
</evidence>
<comment type="similarity">
    <text evidence="1">Belongs to the short-chain dehydrogenases/reductases (SDR) family.</text>
</comment>
<organism evidence="2 3">
    <name type="scientific">Streptosporangium lutulentum</name>
    <dbReference type="NCBI Taxonomy" id="1461250"/>
    <lineage>
        <taxon>Bacteria</taxon>
        <taxon>Bacillati</taxon>
        <taxon>Actinomycetota</taxon>
        <taxon>Actinomycetes</taxon>
        <taxon>Streptosporangiales</taxon>
        <taxon>Streptosporangiaceae</taxon>
        <taxon>Streptosporangium</taxon>
    </lineage>
</organism>
<protein>
    <submittedName>
        <fullName evidence="2">NAD(P)-dependent dehydrogenase (Short-subunit alcohol dehydrogenase family)</fullName>
    </submittedName>
</protein>
<dbReference type="PANTHER" id="PTHR42879">
    <property type="entry name" value="3-OXOACYL-(ACYL-CARRIER-PROTEIN) REDUCTASE"/>
    <property type="match status" value="1"/>
</dbReference>
<dbReference type="InterPro" id="IPR020904">
    <property type="entry name" value="Sc_DH/Rdtase_CS"/>
</dbReference>
<dbReference type="InterPro" id="IPR050259">
    <property type="entry name" value="SDR"/>
</dbReference>
<dbReference type="PROSITE" id="PS00061">
    <property type="entry name" value="ADH_SHORT"/>
    <property type="match status" value="1"/>
</dbReference>
<dbReference type="SUPFAM" id="SSF51735">
    <property type="entry name" value="NAD(P)-binding Rossmann-fold domains"/>
    <property type="match status" value="1"/>
</dbReference>
<comment type="caution">
    <text evidence="2">The sequence shown here is derived from an EMBL/GenBank/DDBJ whole genome shotgun (WGS) entry which is preliminary data.</text>
</comment>